<dbReference type="PROSITE" id="PS51440">
    <property type="entry name" value="TIM_2"/>
    <property type="match status" value="1"/>
</dbReference>
<dbReference type="CDD" id="cd00311">
    <property type="entry name" value="TIM"/>
    <property type="match status" value="1"/>
</dbReference>
<evidence type="ECO:0000256" key="1">
    <source>
        <dbReference type="ARBA" id="ARBA00007422"/>
    </source>
</evidence>
<evidence type="ECO:0000313" key="8">
    <source>
        <dbReference type="EMBL" id="GHD62160.1"/>
    </source>
</evidence>
<keyword evidence="5 6" id="KW-0413">Isomerase</keyword>
<comment type="pathway">
    <text evidence="6 7">Carbohydrate biosynthesis; gluconeogenesis.</text>
</comment>
<keyword evidence="9" id="KW-1185">Reference proteome</keyword>
<sequence>MKTVIGNWKMNGNIDLLHEVVPTLVQEGLGSTVGLCLPYPYLGAAHLLLREAQSGIKLGAQNVSEHPSGGHTGEISAGMLKEFGCRLVLIGHPERRSMYGETREVTARKLHAALDAGLYPVYCVGETLAQRESGKAHQQMVDELSLLAGVPTDRFAIAYEPSWAIGGGVTATAADISEMHGFIKDVLGAGTRVLYGGSVKAHNAAQVLCLGSVDGVLVGNAALSASEFLSICRIADRSPHGEPIRLKGRAVPDDTVLRMPVVASLAASAWHEY</sequence>
<dbReference type="Proteomes" id="UP000604737">
    <property type="component" value="Unassembled WGS sequence"/>
</dbReference>
<dbReference type="EMBL" id="BMYO01000004">
    <property type="protein sequence ID" value="GHD62160.1"/>
    <property type="molecule type" value="Genomic_DNA"/>
</dbReference>
<feature type="active site" description="Proton acceptor" evidence="6">
    <location>
        <position position="160"/>
    </location>
</feature>
<evidence type="ECO:0000256" key="4">
    <source>
        <dbReference type="ARBA" id="ARBA00023152"/>
    </source>
</evidence>
<gene>
    <name evidence="6 8" type="primary">tpiA</name>
    <name evidence="8" type="ORF">GCM10007350_17690</name>
</gene>
<comment type="subcellular location">
    <subcellularLocation>
        <location evidence="6 7">Cytoplasm</location>
    </subcellularLocation>
</comment>
<evidence type="ECO:0000256" key="7">
    <source>
        <dbReference type="RuleBase" id="RU363013"/>
    </source>
</evidence>
<dbReference type="RefSeq" id="WP_189459941.1">
    <property type="nucleotide sequence ID" value="NZ_BMYO01000004.1"/>
</dbReference>
<comment type="catalytic activity">
    <reaction evidence="6 7">
        <text>D-glyceraldehyde 3-phosphate = dihydroxyacetone phosphate</text>
        <dbReference type="Rhea" id="RHEA:18585"/>
        <dbReference type="ChEBI" id="CHEBI:57642"/>
        <dbReference type="ChEBI" id="CHEBI:59776"/>
        <dbReference type="EC" id="5.3.1.1"/>
    </reaction>
</comment>
<feature type="binding site" evidence="6">
    <location>
        <position position="166"/>
    </location>
    <ligand>
        <name>substrate</name>
    </ligand>
</feature>
<evidence type="ECO:0000256" key="2">
    <source>
        <dbReference type="ARBA" id="ARBA00022432"/>
    </source>
</evidence>
<comment type="similarity">
    <text evidence="1 6 7">Belongs to the triosephosphate isomerase family.</text>
</comment>
<dbReference type="PANTHER" id="PTHR21139">
    <property type="entry name" value="TRIOSEPHOSPHATE ISOMERASE"/>
    <property type="match status" value="1"/>
</dbReference>
<keyword evidence="4 6" id="KW-0324">Glycolysis</keyword>
<reference evidence="9" key="1">
    <citation type="journal article" date="2019" name="Int. J. Syst. Evol. Microbiol.">
        <title>The Global Catalogue of Microorganisms (GCM) 10K type strain sequencing project: providing services to taxonomists for standard genome sequencing and annotation.</title>
        <authorList>
            <consortium name="The Broad Institute Genomics Platform"/>
            <consortium name="The Broad Institute Genome Sequencing Center for Infectious Disease"/>
            <person name="Wu L."/>
            <person name="Ma J."/>
        </authorList>
    </citation>
    <scope>NUCLEOTIDE SEQUENCE [LARGE SCALE GENOMIC DNA]</scope>
    <source>
        <strain evidence="9">KCTC 23701</strain>
    </source>
</reference>
<dbReference type="Gene3D" id="3.20.20.70">
    <property type="entry name" value="Aldolase class I"/>
    <property type="match status" value="1"/>
</dbReference>
<dbReference type="HAMAP" id="MF_00147_B">
    <property type="entry name" value="TIM_B"/>
    <property type="match status" value="1"/>
</dbReference>
<protein>
    <recommendedName>
        <fullName evidence="6 7">Triosephosphate isomerase</fullName>
        <shortName evidence="6">TIM</shortName>
        <shortName evidence="6">TPI</shortName>
        <ecNumber evidence="6 7">5.3.1.1</ecNumber>
    </recommendedName>
    <alternativeName>
        <fullName evidence="6">Triose-phosphate isomerase</fullName>
    </alternativeName>
</protein>
<evidence type="ECO:0000313" key="9">
    <source>
        <dbReference type="Proteomes" id="UP000604737"/>
    </source>
</evidence>
<evidence type="ECO:0000256" key="3">
    <source>
        <dbReference type="ARBA" id="ARBA00022490"/>
    </source>
</evidence>
<keyword evidence="3 6" id="KW-0963">Cytoplasm</keyword>
<dbReference type="InterPro" id="IPR022896">
    <property type="entry name" value="TrioseP_Isoase_bac/euk"/>
</dbReference>
<feature type="active site" description="Electrophile" evidence="6">
    <location>
        <position position="92"/>
    </location>
</feature>
<feature type="binding site" evidence="6">
    <location>
        <position position="198"/>
    </location>
    <ligand>
        <name>substrate</name>
    </ligand>
</feature>
<name>A0ABQ3GZ27_9NEIS</name>
<keyword evidence="2 6" id="KW-0312">Gluconeogenesis</keyword>
<dbReference type="InterPro" id="IPR000652">
    <property type="entry name" value="Triosephosphate_isomerase"/>
</dbReference>
<comment type="function">
    <text evidence="6">Involved in the gluconeogenesis. Catalyzes stereospecifically the conversion of dihydroxyacetone phosphate (DHAP) to D-glyceraldehyde-3-phosphate (G3P).</text>
</comment>
<proteinExistence type="inferred from homology"/>
<evidence type="ECO:0000256" key="6">
    <source>
        <dbReference type="HAMAP-Rule" id="MF_00147"/>
    </source>
</evidence>
<dbReference type="InterPro" id="IPR035990">
    <property type="entry name" value="TIM_sf"/>
</dbReference>
<evidence type="ECO:0000256" key="5">
    <source>
        <dbReference type="ARBA" id="ARBA00023235"/>
    </source>
</evidence>
<dbReference type="EC" id="5.3.1.1" evidence="6 7"/>
<dbReference type="Pfam" id="PF00121">
    <property type="entry name" value="TIM"/>
    <property type="match status" value="1"/>
</dbReference>
<dbReference type="PANTHER" id="PTHR21139:SF42">
    <property type="entry name" value="TRIOSEPHOSPHATE ISOMERASE"/>
    <property type="match status" value="1"/>
</dbReference>
<dbReference type="InterPro" id="IPR013785">
    <property type="entry name" value="Aldolase_TIM"/>
</dbReference>
<comment type="subunit">
    <text evidence="6 7">Homodimer.</text>
</comment>
<dbReference type="NCBIfam" id="TIGR00419">
    <property type="entry name" value="tim"/>
    <property type="match status" value="1"/>
</dbReference>
<accession>A0ABQ3GZ27</accession>
<dbReference type="GO" id="GO:0016853">
    <property type="term" value="F:isomerase activity"/>
    <property type="evidence" value="ECO:0007669"/>
    <property type="project" value="UniProtKB-KW"/>
</dbReference>
<comment type="caution">
    <text evidence="8">The sequence shown here is derived from an EMBL/GenBank/DDBJ whole genome shotgun (WGS) entry which is preliminary data.</text>
</comment>
<organism evidence="8 9">
    <name type="scientific">Jeongeupia chitinilytica</name>
    <dbReference type="NCBI Taxonomy" id="1041641"/>
    <lineage>
        <taxon>Bacteria</taxon>
        <taxon>Pseudomonadati</taxon>
        <taxon>Pseudomonadota</taxon>
        <taxon>Betaproteobacteria</taxon>
        <taxon>Neisseriales</taxon>
        <taxon>Chitinibacteraceae</taxon>
        <taxon>Jeongeupia</taxon>
    </lineage>
</organism>
<comment type="caution">
    <text evidence="6">Lacks conserved residue(s) required for the propagation of feature annotation.</text>
</comment>
<feature type="binding site" evidence="6">
    <location>
        <begin position="7"/>
        <end position="9"/>
    </location>
    <ligand>
        <name>substrate</name>
    </ligand>
</feature>
<dbReference type="SUPFAM" id="SSF51351">
    <property type="entry name" value="Triosephosphate isomerase (TIM)"/>
    <property type="match status" value="1"/>
</dbReference>
<comment type="pathway">
    <text evidence="6 7">Carbohydrate degradation; glycolysis; D-glyceraldehyde 3-phosphate from glycerone phosphate: step 1/1.</text>
</comment>